<proteinExistence type="predicted"/>
<reference evidence="4 5" key="1">
    <citation type="submission" date="2020-09" db="EMBL/GenBank/DDBJ databases">
        <title>Investigation of environmental microbes.</title>
        <authorList>
            <person name="Ou Y."/>
            <person name="Kang Q."/>
        </authorList>
    </citation>
    <scope>NUCLEOTIDE SEQUENCE [LARGE SCALE GENOMIC DNA]</scope>
    <source>
        <strain evidence="4 5">KJZ-14</strain>
    </source>
</reference>
<evidence type="ECO:0000256" key="1">
    <source>
        <dbReference type="ARBA" id="ARBA00022679"/>
    </source>
</evidence>
<dbReference type="InterPro" id="IPR050832">
    <property type="entry name" value="Bact_Acetyltransf"/>
</dbReference>
<gene>
    <name evidence="4" type="ORF">IDM49_00595</name>
</gene>
<dbReference type="RefSeq" id="WP_190724652.1">
    <property type="nucleotide sequence ID" value="NZ_CP061539.1"/>
</dbReference>
<name>A0A7H2BDV0_9MICC</name>
<dbReference type="KEGG" id="rter:IDM49_00595"/>
<accession>A0A7H2BDV0</accession>
<sequence>MNITYRSATPDDALAVSELARELFPDACPHFIPVDAIEEFNDDKLNETVFAEFLDQSERMIINLAQGEDGKLLGYTLLDTQPDPAELLDTVDKNSAYLSKFYVHPDARGTGVAHELMDRVVDDAQQAGFASVFLGTNIYNERANAFYAKNGFEIVGERIFPFAPGIDCTDYVRARVL</sequence>
<evidence type="ECO:0000259" key="3">
    <source>
        <dbReference type="PROSITE" id="PS51186"/>
    </source>
</evidence>
<dbReference type="PANTHER" id="PTHR43877">
    <property type="entry name" value="AMINOALKYLPHOSPHONATE N-ACETYLTRANSFERASE-RELATED-RELATED"/>
    <property type="match status" value="1"/>
</dbReference>
<dbReference type="EMBL" id="CP061539">
    <property type="protein sequence ID" value="QNV37846.1"/>
    <property type="molecule type" value="Genomic_DNA"/>
</dbReference>
<organism evidence="4 5">
    <name type="scientific">Rothia terrae</name>
    <dbReference type="NCBI Taxonomy" id="396015"/>
    <lineage>
        <taxon>Bacteria</taxon>
        <taxon>Bacillati</taxon>
        <taxon>Actinomycetota</taxon>
        <taxon>Actinomycetes</taxon>
        <taxon>Micrococcales</taxon>
        <taxon>Micrococcaceae</taxon>
        <taxon>Rothia</taxon>
    </lineage>
</organism>
<dbReference type="PROSITE" id="PS51186">
    <property type="entry name" value="GNAT"/>
    <property type="match status" value="1"/>
</dbReference>
<dbReference type="InterPro" id="IPR000182">
    <property type="entry name" value="GNAT_dom"/>
</dbReference>
<dbReference type="Proteomes" id="UP000516404">
    <property type="component" value="Chromosome"/>
</dbReference>
<dbReference type="GO" id="GO:0016747">
    <property type="term" value="F:acyltransferase activity, transferring groups other than amino-acyl groups"/>
    <property type="evidence" value="ECO:0007669"/>
    <property type="project" value="InterPro"/>
</dbReference>
<feature type="domain" description="N-acetyltransferase" evidence="3">
    <location>
        <begin position="3"/>
        <end position="177"/>
    </location>
</feature>
<protein>
    <submittedName>
        <fullName evidence="4">GNAT family N-acetyltransferase</fullName>
    </submittedName>
</protein>
<evidence type="ECO:0000256" key="2">
    <source>
        <dbReference type="ARBA" id="ARBA00023315"/>
    </source>
</evidence>
<dbReference type="AlphaFoldDB" id="A0A7H2BDV0"/>
<dbReference type="Gene3D" id="3.40.630.30">
    <property type="match status" value="1"/>
</dbReference>
<evidence type="ECO:0000313" key="4">
    <source>
        <dbReference type="EMBL" id="QNV37846.1"/>
    </source>
</evidence>
<keyword evidence="2" id="KW-0012">Acyltransferase</keyword>
<dbReference type="SUPFAM" id="SSF55729">
    <property type="entry name" value="Acyl-CoA N-acyltransferases (Nat)"/>
    <property type="match status" value="1"/>
</dbReference>
<dbReference type="InterPro" id="IPR016181">
    <property type="entry name" value="Acyl_CoA_acyltransferase"/>
</dbReference>
<dbReference type="CDD" id="cd04301">
    <property type="entry name" value="NAT_SF"/>
    <property type="match status" value="1"/>
</dbReference>
<dbReference type="GeneID" id="96622720"/>
<keyword evidence="5" id="KW-1185">Reference proteome</keyword>
<keyword evidence="1 4" id="KW-0808">Transferase</keyword>
<dbReference type="Pfam" id="PF00583">
    <property type="entry name" value="Acetyltransf_1"/>
    <property type="match status" value="1"/>
</dbReference>
<evidence type="ECO:0000313" key="5">
    <source>
        <dbReference type="Proteomes" id="UP000516404"/>
    </source>
</evidence>